<dbReference type="Proteomes" id="UP001215598">
    <property type="component" value="Unassembled WGS sequence"/>
</dbReference>
<dbReference type="EMBL" id="JARKIB010000306">
    <property type="protein sequence ID" value="KAJ7715520.1"/>
    <property type="molecule type" value="Genomic_DNA"/>
</dbReference>
<feature type="transmembrane region" description="Helical" evidence="3">
    <location>
        <begin position="203"/>
        <end position="226"/>
    </location>
</feature>
<evidence type="ECO:0000313" key="4">
    <source>
        <dbReference type="EMBL" id="KAJ7715520.1"/>
    </source>
</evidence>
<evidence type="ECO:0008006" key="6">
    <source>
        <dbReference type="Google" id="ProtNLM"/>
    </source>
</evidence>
<name>A0AAD7MGP8_9AGAR</name>
<dbReference type="AlphaFoldDB" id="A0AAD7MGP8"/>
<evidence type="ECO:0000256" key="3">
    <source>
        <dbReference type="SAM" id="Phobius"/>
    </source>
</evidence>
<organism evidence="4 5">
    <name type="scientific">Mycena metata</name>
    <dbReference type="NCBI Taxonomy" id="1033252"/>
    <lineage>
        <taxon>Eukaryota</taxon>
        <taxon>Fungi</taxon>
        <taxon>Dikarya</taxon>
        <taxon>Basidiomycota</taxon>
        <taxon>Agaricomycotina</taxon>
        <taxon>Agaricomycetes</taxon>
        <taxon>Agaricomycetidae</taxon>
        <taxon>Agaricales</taxon>
        <taxon>Marasmiineae</taxon>
        <taxon>Mycenaceae</taxon>
        <taxon>Mycena</taxon>
    </lineage>
</organism>
<comment type="caution">
    <text evidence="4">The sequence shown here is derived from an EMBL/GenBank/DDBJ whole genome shotgun (WGS) entry which is preliminary data.</text>
</comment>
<proteinExistence type="predicted"/>
<protein>
    <recommendedName>
        <fullName evidence="6">ABC transporter family G domain-containing protein</fullName>
    </recommendedName>
</protein>
<keyword evidence="1" id="KW-0813">Transport</keyword>
<evidence type="ECO:0000256" key="1">
    <source>
        <dbReference type="ARBA" id="ARBA00022448"/>
    </source>
</evidence>
<feature type="transmembrane region" description="Helical" evidence="3">
    <location>
        <begin position="274"/>
        <end position="297"/>
    </location>
</feature>
<gene>
    <name evidence="4" type="ORF">B0H16DRAFT_1741855</name>
</gene>
<keyword evidence="3" id="KW-0472">Membrane</keyword>
<keyword evidence="3" id="KW-0812">Transmembrane</keyword>
<dbReference type="Gene3D" id="3.40.50.300">
    <property type="entry name" value="P-loop containing nucleotide triphosphate hydrolases"/>
    <property type="match status" value="1"/>
</dbReference>
<feature type="region of interest" description="Disordered" evidence="2">
    <location>
        <begin position="153"/>
        <end position="173"/>
    </location>
</feature>
<feature type="transmembrane region" description="Helical" evidence="3">
    <location>
        <begin position="309"/>
        <end position="329"/>
    </location>
</feature>
<feature type="compositionally biased region" description="Basic and acidic residues" evidence="2">
    <location>
        <begin position="153"/>
        <end position="171"/>
    </location>
</feature>
<dbReference type="InterPro" id="IPR027417">
    <property type="entry name" value="P-loop_NTPase"/>
</dbReference>
<dbReference type="PANTHER" id="PTHR19241">
    <property type="entry name" value="ATP-BINDING CASSETTE TRANSPORTER"/>
    <property type="match status" value="1"/>
</dbReference>
<sequence length="445" mass="48179">MPIGAWDNSTRGLDASTALEFERALRIATDVSRLMTIVSIYQASETLYALFDKVCVLSEGRMVYFGPTDQAREYFLSLVSPYVPPSWVHGVVGCHFSQVTDPPGRVVRPGLTPAEDQARPRSSAELAEHLLVSSLMEANVEDINTFNEECATGHEERVEKDKRSAHAEHAKGTRRASPYTVSLFMQARAVMLRRVQIIMGAKIPTLITLSTLILQGVIVGSVFLNFPQATSAYFSRGGVMFLCRAVVLRPLEHGGDRGALRPAPARPPEKQGHALPLVDMPITFTTSAVFSTLLYYIPRADMVFFDDSVFFLFLFTMAIAMKAFFRTIAAAFKSMAGIVLLVLVIYTSLCDTALKASSRTTSTPSKASVPRSSSGAGYEDATLDNQVCATLGSVWASATDTSVVLFKRGSKHLADDGAGAGAADVAKGNAADESAAAERWRRCPS</sequence>
<reference evidence="4" key="1">
    <citation type="submission" date="2023-03" db="EMBL/GenBank/DDBJ databases">
        <title>Massive genome expansion in bonnet fungi (Mycena s.s.) driven by repeated elements and novel gene families across ecological guilds.</title>
        <authorList>
            <consortium name="Lawrence Berkeley National Laboratory"/>
            <person name="Harder C.B."/>
            <person name="Miyauchi S."/>
            <person name="Viragh M."/>
            <person name="Kuo A."/>
            <person name="Thoen E."/>
            <person name="Andreopoulos B."/>
            <person name="Lu D."/>
            <person name="Skrede I."/>
            <person name="Drula E."/>
            <person name="Henrissat B."/>
            <person name="Morin E."/>
            <person name="Kohler A."/>
            <person name="Barry K."/>
            <person name="LaButti K."/>
            <person name="Morin E."/>
            <person name="Salamov A."/>
            <person name="Lipzen A."/>
            <person name="Mereny Z."/>
            <person name="Hegedus B."/>
            <person name="Baldrian P."/>
            <person name="Stursova M."/>
            <person name="Weitz H."/>
            <person name="Taylor A."/>
            <person name="Grigoriev I.V."/>
            <person name="Nagy L.G."/>
            <person name="Martin F."/>
            <person name="Kauserud H."/>
        </authorList>
    </citation>
    <scope>NUCLEOTIDE SEQUENCE</scope>
    <source>
        <strain evidence="4">CBHHK182m</strain>
    </source>
</reference>
<dbReference type="SUPFAM" id="SSF52540">
    <property type="entry name" value="P-loop containing nucleoside triphosphate hydrolases"/>
    <property type="match status" value="1"/>
</dbReference>
<evidence type="ECO:0000256" key="2">
    <source>
        <dbReference type="SAM" id="MobiDB-lite"/>
    </source>
</evidence>
<evidence type="ECO:0000313" key="5">
    <source>
        <dbReference type="Proteomes" id="UP001215598"/>
    </source>
</evidence>
<keyword evidence="5" id="KW-1185">Reference proteome</keyword>
<keyword evidence="3" id="KW-1133">Transmembrane helix</keyword>
<feature type="transmembrane region" description="Helical" evidence="3">
    <location>
        <begin position="335"/>
        <end position="354"/>
    </location>
</feature>
<accession>A0AAD7MGP8</accession>